<evidence type="ECO:0000256" key="2">
    <source>
        <dbReference type="SAM" id="SignalP"/>
    </source>
</evidence>
<evidence type="ECO:0000256" key="1">
    <source>
        <dbReference type="SAM" id="MobiDB-lite"/>
    </source>
</evidence>
<feature type="region of interest" description="Disordered" evidence="1">
    <location>
        <begin position="28"/>
        <end position="62"/>
    </location>
</feature>
<dbReference type="Proteomes" id="UP001596098">
    <property type="component" value="Unassembled WGS sequence"/>
</dbReference>
<keyword evidence="2" id="KW-0732">Signal</keyword>
<evidence type="ECO:0000313" key="3">
    <source>
        <dbReference type="EMBL" id="MFC6155004.1"/>
    </source>
</evidence>
<comment type="caution">
    <text evidence="3">The sequence shown here is derived from an EMBL/GenBank/DDBJ whole genome shotgun (WGS) entry which is preliminary data.</text>
</comment>
<keyword evidence="4" id="KW-1185">Reference proteome</keyword>
<evidence type="ECO:0008006" key="5">
    <source>
        <dbReference type="Google" id="ProtNLM"/>
    </source>
</evidence>
<accession>A0ABW1R2N4</accession>
<gene>
    <name evidence="3" type="ORF">ACFPWU_15170</name>
</gene>
<evidence type="ECO:0000313" key="4">
    <source>
        <dbReference type="Proteomes" id="UP001596098"/>
    </source>
</evidence>
<sequence>MRNVMLKPAATAAALAALLVLSGCGAGASTGEEVSAPGEKASAAGESRDPATGSKCGPDVKADPAWQLPSSFPSDVPLPNLEGLHLPFYGAGGGRSVVLETEAEFDVKATEADLRCRAEAAGYSYVEIPPNDSLAVAGLQTFMRGEESGFAVGVSLKEGEQPAMVVYSWADAASMGVKSR</sequence>
<feature type="chain" id="PRO_5045967900" description="Lipoprotein" evidence="2">
    <location>
        <begin position="29"/>
        <end position="180"/>
    </location>
</feature>
<protein>
    <recommendedName>
        <fullName evidence="5">Lipoprotein</fullName>
    </recommendedName>
</protein>
<name>A0ABW1R2N4_9ACTN</name>
<organism evidence="3 4">
    <name type="scientific">Nocardioides yefusunii</name>
    <dbReference type="NCBI Taxonomy" id="2500546"/>
    <lineage>
        <taxon>Bacteria</taxon>
        <taxon>Bacillati</taxon>
        <taxon>Actinomycetota</taxon>
        <taxon>Actinomycetes</taxon>
        <taxon>Propionibacteriales</taxon>
        <taxon>Nocardioidaceae</taxon>
        <taxon>Nocardioides</taxon>
    </lineage>
</organism>
<proteinExistence type="predicted"/>
<dbReference type="EMBL" id="JBHSQI010000010">
    <property type="protein sequence ID" value="MFC6155004.1"/>
    <property type="molecule type" value="Genomic_DNA"/>
</dbReference>
<dbReference type="RefSeq" id="WP_128219293.1">
    <property type="nucleotide sequence ID" value="NZ_CP034929.1"/>
</dbReference>
<feature type="signal peptide" evidence="2">
    <location>
        <begin position="1"/>
        <end position="28"/>
    </location>
</feature>
<reference evidence="4" key="1">
    <citation type="journal article" date="2019" name="Int. J. Syst. Evol. Microbiol.">
        <title>The Global Catalogue of Microorganisms (GCM) 10K type strain sequencing project: providing services to taxonomists for standard genome sequencing and annotation.</title>
        <authorList>
            <consortium name="The Broad Institute Genomics Platform"/>
            <consortium name="The Broad Institute Genome Sequencing Center for Infectious Disease"/>
            <person name="Wu L."/>
            <person name="Ma J."/>
        </authorList>
    </citation>
    <scope>NUCLEOTIDE SEQUENCE [LARGE SCALE GENOMIC DNA]</scope>
    <source>
        <strain evidence="4">DFY28</strain>
    </source>
</reference>
<dbReference type="PROSITE" id="PS51257">
    <property type="entry name" value="PROKAR_LIPOPROTEIN"/>
    <property type="match status" value="1"/>
</dbReference>